<evidence type="ECO:0000256" key="1">
    <source>
        <dbReference type="SAM" id="MobiDB-lite"/>
    </source>
</evidence>
<proteinExistence type="predicted"/>
<evidence type="ECO:0000313" key="3">
    <source>
        <dbReference type="EMBL" id="WSE28848.1"/>
    </source>
</evidence>
<gene>
    <name evidence="3" type="ORF">VSH64_39460</name>
</gene>
<keyword evidence="4" id="KW-1185">Reference proteome</keyword>
<feature type="region of interest" description="Disordered" evidence="1">
    <location>
        <begin position="1"/>
        <end position="62"/>
    </location>
</feature>
<reference evidence="3 4" key="1">
    <citation type="journal article" date="2015" name="Int. J. Syst. Evol. Microbiol.">
        <title>Amycolatopsis rhabdoformis sp. nov., an actinomycete isolated from a tropical forest soil.</title>
        <authorList>
            <person name="Souza W.R."/>
            <person name="Silva R.E."/>
            <person name="Goodfellow M."/>
            <person name="Busarakam K."/>
            <person name="Figueiro F.S."/>
            <person name="Ferreira D."/>
            <person name="Rodrigues-Filho E."/>
            <person name="Moraes L.A.B."/>
            <person name="Zucchi T.D."/>
        </authorList>
    </citation>
    <scope>NUCLEOTIDE SEQUENCE [LARGE SCALE GENOMIC DNA]</scope>
    <source>
        <strain evidence="3 4">NCIMB 14900</strain>
    </source>
</reference>
<sequence length="203" mass="20036">MFGSGSFNADNSGFGSNDFAAQHPATPSGAGIDSAPAPDRPGSTPDPAADTDVRALFSTLPDGPPLTLSAADVITSGARIRRRRKRLAVAGSSLATAAVLVVAGLAVGFAAGHHGPPTPVQPAGPGLSTVAPPAPSPSRSLPSAPPATNTKAPSTGSTPTRTAIQAPGQPPESIPSSPRTPVRLPPPASSTNSQTDPPIATTR</sequence>
<keyword evidence="2" id="KW-0812">Transmembrane</keyword>
<dbReference type="Proteomes" id="UP001330812">
    <property type="component" value="Chromosome"/>
</dbReference>
<keyword evidence="2" id="KW-0472">Membrane</keyword>
<dbReference type="EMBL" id="CP142149">
    <property type="protein sequence ID" value="WSE28848.1"/>
    <property type="molecule type" value="Genomic_DNA"/>
</dbReference>
<evidence type="ECO:0008006" key="5">
    <source>
        <dbReference type="Google" id="ProtNLM"/>
    </source>
</evidence>
<dbReference type="RefSeq" id="WP_326567843.1">
    <property type="nucleotide sequence ID" value="NZ_CP142149.1"/>
</dbReference>
<feature type="compositionally biased region" description="Polar residues" evidence="1">
    <location>
        <begin position="1"/>
        <end position="15"/>
    </location>
</feature>
<evidence type="ECO:0000313" key="4">
    <source>
        <dbReference type="Proteomes" id="UP001330812"/>
    </source>
</evidence>
<feature type="transmembrane region" description="Helical" evidence="2">
    <location>
        <begin position="87"/>
        <end position="111"/>
    </location>
</feature>
<evidence type="ECO:0000256" key="2">
    <source>
        <dbReference type="SAM" id="Phobius"/>
    </source>
</evidence>
<name>A0ABZ1I4R5_9PSEU</name>
<protein>
    <recommendedName>
        <fullName evidence="5">Serine/threonine protein kinase</fullName>
    </recommendedName>
</protein>
<accession>A0ABZ1I4R5</accession>
<keyword evidence="2" id="KW-1133">Transmembrane helix</keyword>
<organism evidence="3 4">
    <name type="scientific">Amycolatopsis rhabdoformis</name>
    <dbReference type="NCBI Taxonomy" id="1448059"/>
    <lineage>
        <taxon>Bacteria</taxon>
        <taxon>Bacillati</taxon>
        <taxon>Actinomycetota</taxon>
        <taxon>Actinomycetes</taxon>
        <taxon>Pseudonocardiales</taxon>
        <taxon>Pseudonocardiaceae</taxon>
        <taxon>Amycolatopsis</taxon>
    </lineage>
</organism>
<feature type="compositionally biased region" description="Polar residues" evidence="1">
    <location>
        <begin position="189"/>
        <end position="203"/>
    </location>
</feature>
<feature type="compositionally biased region" description="Polar residues" evidence="1">
    <location>
        <begin position="148"/>
        <end position="163"/>
    </location>
</feature>
<feature type="region of interest" description="Disordered" evidence="1">
    <location>
        <begin position="117"/>
        <end position="203"/>
    </location>
</feature>